<dbReference type="InterPro" id="IPR038600">
    <property type="entry name" value="Csn2_sf"/>
</dbReference>
<evidence type="ECO:0000313" key="2">
    <source>
        <dbReference type="Proteomes" id="UP001597244"/>
    </source>
</evidence>
<dbReference type="Gene3D" id="3.40.50.11940">
    <property type="match status" value="1"/>
</dbReference>
<comment type="caution">
    <text evidence="1">The sequence shown here is derived from an EMBL/GenBank/DDBJ whole genome shotgun (WGS) entry which is preliminary data.</text>
</comment>
<dbReference type="InterPro" id="IPR010146">
    <property type="entry name" value="CRISPR-assoc_prot_Csn2-typ"/>
</dbReference>
<protein>
    <submittedName>
        <fullName evidence="1">Type II-A CRISPR-associated protein Csn2</fullName>
    </submittedName>
</protein>
<sequence length="224" mass="25729">MNLTYYPFKPFIIEKNKVQVIQTNNPKVYTDLAGGLREINDDIHLSTADYDAVEISKGILWVGDVFLGFDIDKAFAGLIQKKIINQMSSDSLSKLITIDQQLRATVLDEIFTYDLPIKISTDFSLAKVIKYCDISFESSAKTQPYDIIELLLKTASELQETKVIVLTNVRNYLSVSQFQELVSLANTLDLYTLLVEFSETEKRDYYANCCYSYIDQDFVDWRDE</sequence>
<gene>
    <name evidence="1" type="primary">csn2</name>
    <name evidence="1" type="ORF">ACFQ4L_05220</name>
</gene>
<dbReference type="NCBIfam" id="TIGR01866">
    <property type="entry name" value="cas_Csn2"/>
    <property type="match status" value="1"/>
</dbReference>
<dbReference type="EMBL" id="JBHTOF010000034">
    <property type="protein sequence ID" value="MFD1465493.1"/>
    <property type="molecule type" value="Genomic_DNA"/>
</dbReference>
<reference evidence="2" key="1">
    <citation type="journal article" date="2019" name="Int. J. Syst. Evol. Microbiol.">
        <title>The Global Catalogue of Microorganisms (GCM) 10K type strain sequencing project: providing services to taxonomists for standard genome sequencing and annotation.</title>
        <authorList>
            <consortium name="The Broad Institute Genomics Platform"/>
            <consortium name="The Broad Institute Genome Sequencing Center for Infectious Disease"/>
            <person name="Wu L."/>
            <person name="Ma J."/>
        </authorList>
    </citation>
    <scope>NUCLEOTIDE SEQUENCE [LARGE SCALE GENOMIC DNA]</scope>
    <source>
        <strain evidence="2">CCM 8951</strain>
    </source>
</reference>
<organism evidence="1 2">
    <name type="scientific">Lapidilactobacillus mulanensis</name>
    <dbReference type="NCBI Taxonomy" id="2485999"/>
    <lineage>
        <taxon>Bacteria</taxon>
        <taxon>Bacillati</taxon>
        <taxon>Bacillota</taxon>
        <taxon>Bacilli</taxon>
        <taxon>Lactobacillales</taxon>
        <taxon>Lactobacillaceae</taxon>
        <taxon>Lapidilactobacillus</taxon>
    </lineage>
</organism>
<dbReference type="Proteomes" id="UP001597244">
    <property type="component" value="Unassembled WGS sequence"/>
</dbReference>
<proteinExistence type="predicted"/>
<name>A0ABW4DNT5_9LACO</name>
<dbReference type="RefSeq" id="WP_125576475.1">
    <property type="nucleotide sequence ID" value="NZ_JBHTOF010000034.1"/>
</dbReference>
<keyword evidence="2" id="KW-1185">Reference proteome</keyword>
<accession>A0ABW4DNT5</accession>
<dbReference type="Pfam" id="PF09711">
    <property type="entry name" value="Cas_Csn2"/>
    <property type="match status" value="1"/>
</dbReference>
<evidence type="ECO:0000313" key="1">
    <source>
        <dbReference type="EMBL" id="MFD1465493.1"/>
    </source>
</evidence>
<dbReference type="CDD" id="cd12218">
    <property type="entry name" value="Csn2"/>
    <property type="match status" value="1"/>
</dbReference>